<feature type="non-terminal residue" evidence="1">
    <location>
        <position position="1"/>
    </location>
</feature>
<gene>
    <name evidence="1" type="ORF">HaLaN_26768</name>
</gene>
<dbReference type="EMBL" id="BLLF01003820">
    <property type="protein sequence ID" value="GFH28296.1"/>
    <property type="molecule type" value="Genomic_DNA"/>
</dbReference>
<comment type="caution">
    <text evidence="1">The sequence shown here is derived from an EMBL/GenBank/DDBJ whole genome shotgun (WGS) entry which is preliminary data.</text>
</comment>
<evidence type="ECO:0000313" key="2">
    <source>
        <dbReference type="Proteomes" id="UP000485058"/>
    </source>
</evidence>
<keyword evidence="2" id="KW-1185">Reference proteome</keyword>
<evidence type="ECO:0000313" key="1">
    <source>
        <dbReference type="EMBL" id="GFH28296.1"/>
    </source>
</evidence>
<name>A0A6A0A6W9_HAELA</name>
<sequence>MHGAPAISRR</sequence>
<reference evidence="1 2" key="1">
    <citation type="submission" date="2020-02" db="EMBL/GenBank/DDBJ databases">
        <title>Draft genome sequence of Haematococcus lacustris strain NIES-144.</title>
        <authorList>
            <person name="Morimoto D."/>
            <person name="Nakagawa S."/>
            <person name="Yoshida T."/>
            <person name="Sawayama S."/>
        </authorList>
    </citation>
    <scope>NUCLEOTIDE SEQUENCE [LARGE SCALE GENOMIC DNA]</scope>
    <source>
        <strain evidence="1 2">NIES-144</strain>
    </source>
</reference>
<proteinExistence type="predicted"/>
<protein>
    <submittedName>
        <fullName evidence="1">Uncharacterized protein</fullName>
    </submittedName>
</protein>
<organism evidence="1 2">
    <name type="scientific">Haematococcus lacustris</name>
    <name type="common">Green alga</name>
    <name type="synonym">Haematococcus pluvialis</name>
    <dbReference type="NCBI Taxonomy" id="44745"/>
    <lineage>
        <taxon>Eukaryota</taxon>
        <taxon>Viridiplantae</taxon>
        <taxon>Chlorophyta</taxon>
        <taxon>core chlorophytes</taxon>
        <taxon>Chlorophyceae</taxon>
        <taxon>CS clade</taxon>
        <taxon>Chlamydomonadales</taxon>
        <taxon>Haematococcaceae</taxon>
        <taxon>Haematococcus</taxon>
    </lineage>
</organism>
<accession>A0A6A0A6W9</accession>
<dbReference type="Proteomes" id="UP000485058">
    <property type="component" value="Unassembled WGS sequence"/>
</dbReference>